<name>A0A1F7L1H3_9BACT</name>
<reference evidence="1 2" key="1">
    <citation type="journal article" date="2016" name="Nat. Commun.">
        <title>Thousands of microbial genomes shed light on interconnected biogeochemical processes in an aquifer system.</title>
        <authorList>
            <person name="Anantharaman K."/>
            <person name="Brown C.T."/>
            <person name="Hug L.A."/>
            <person name="Sharon I."/>
            <person name="Castelle C.J."/>
            <person name="Probst A.J."/>
            <person name="Thomas B.C."/>
            <person name="Singh A."/>
            <person name="Wilkins M.J."/>
            <person name="Karaoz U."/>
            <person name="Brodie E.L."/>
            <person name="Williams K.H."/>
            <person name="Hubbard S.S."/>
            <person name="Banfield J.F."/>
        </authorList>
    </citation>
    <scope>NUCLEOTIDE SEQUENCE [LARGE SCALE GENOMIC DNA]</scope>
</reference>
<gene>
    <name evidence="1" type="ORF">A3K52_04235</name>
</gene>
<proteinExistence type="predicted"/>
<protein>
    <submittedName>
        <fullName evidence="1">Uncharacterized protein</fullName>
    </submittedName>
</protein>
<accession>A0A1F7L1H3</accession>
<dbReference type="AlphaFoldDB" id="A0A1F7L1H3"/>
<evidence type="ECO:0000313" key="1">
    <source>
        <dbReference type="EMBL" id="OGK73958.1"/>
    </source>
</evidence>
<organism evidence="1 2">
    <name type="scientific">Candidatus Roizmanbacteria bacterium RIFOXYD1_FULL_38_12</name>
    <dbReference type="NCBI Taxonomy" id="1802093"/>
    <lineage>
        <taxon>Bacteria</taxon>
        <taxon>Candidatus Roizmaniibacteriota</taxon>
    </lineage>
</organism>
<dbReference type="EMBL" id="MGBR01000001">
    <property type="protein sequence ID" value="OGK73958.1"/>
    <property type="molecule type" value="Genomic_DNA"/>
</dbReference>
<comment type="caution">
    <text evidence="1">The sequence shown here is derived from an EMBL/GenBank/DDBJ whole genome shotgun (WGS) entry which is preliminary data.</text>
</comment>
<dbReference type="Proteomes" id="UP000177050">
    <property type="component" value="Unassembled WGS sequence"/>
</dbReference>
<evidence type="ECO:0000313" key="2">
    <source>
        <dbReference type="Proteomes" id="UP000177050"/>
    </source>
</evidence>
<sequence length="132" mass="15087">MVDPEFPTPKILQPPFKDIVESTFSLSSGGIGCLLHEIQTLDLPDANKWETGEITSLRSNLFANPYAQDWVYDHEQSNAQYAPQHIVPFSSQHKLLIRGAPNYFEEMKRKMKDLSFKHTTDSLKNGDADTYR</sequence>